<feature type="compositionally biased region" description="Basic and acidic residues" evidence="1">
    <location>
        <begin position="964"/>
        <end position="984"/>
    </location>
</feature>
<dbReference type="SMART" id="SM00558">
    <property type="entry name" value="JmjC"/>
    <property type="match status" value="1"/>
</dbReference>
<gene>
    <name evidence="2" type="ORF">JKILLFL_G1109</name>
</gene>
<feature type="compositionally biased region" description="Basic residues" evidence="1">
    <location>
        <begin position="437"/>
        <end position="446"/>
    </location>
</feature>
<evidence type="ECO:0000313" key="2">
    <source>
        <dbReference type="EMBL" id="CAD6919467.1"/>
    </source>
</evidence>
<dbReference type="GO" id="GO:0051864">
    <property type="term" value="F:histone H3K36 demethylase activity"/>
    <property type="evidence" value="ECO:0007669"/>
    <property type="project" value="TreeGrafter"/>
</dbReference>
<dbReference type="InterPro" id="IPR003349">
    <property type="entry name" value="JmjN"/>
</dbReference>
<feature type="compositionally biased region" description="Acidic residues" evidence="1">
    <location>
        <begin position="915"/>
        <end position="937"/>
    </location>
</feature>
<feature type="compositionally biased region" description="Acidic residues" evidence="1">
    <location>
        <begin position="946"/>
        <end position="958"/>
    </location>
</feature>
<dbReference type="GO" id="GO:0005634">
    <property type="term" value="C:nucleus"/>
    <property type="evidence" value="ECO:0007669"/>
    <property type="project" value="TreeGrafter"/>
</dbReference>
<reference evidence="2 3" key="1">
    <citation type="submission" date="2020-10" db="EMBL/GenBank/DDBJ databases">
        <authorList>
            <person name="Sedaghatjoo S."/>
        </authorList>
    </citation>
    <scope>NUCLEOTIDE SEQUENCE [LARGE SCALE GENOMIC DNA]</scope>
    <source>
        <strain evidence="2 3">LLFL</strain>
    </source>
</reference>
<dbReference type="EMBL" id="CAJHJF010001604">
    <property type="protein sequence ID" value="CAD6919467.1"/>
    <property type="molecule type" value="Genomic_DNA"/>
</dbReference>
<dbReference type="PROSITE" id="PS51184">
    <property type="entry name" value="JMJC"/>
    <property type="match status" value="1"/>
</dbReference>
<sequence>MPPKRKAAASATSSSQSTLKNKKGSFYIPKSWLPPTSTIPEGEDFDLEPNEWYPTDGQHDMVPVYIPTWEQFKDFFTFCKRIRKIGMQHGIVKIVPPREWIEMQGDLSEKLKHLRIPNPLHQVVQSSGAGSYQQTCVPYPHTLTVEQWQHICASPGHRGPQLIKILEKLDEEYAMALQNYEATLAKEASMAKAKKRKRQPTEETPPAPAAQQDDAHDSAPAGPAPTDEPTLPTPPHSNSAVSPPADCHMTDATEEQAQAQTPASPPSQAPAAASAESAPAAGPPTTTNASTSTTAPATTDATSTSTPAWDYRRAWMQEYLPPARAATALPSEWTIDVCAAIELEYWRTLGALRSATSALTRTSASNDDDPVARAASLKGAFYGADISATLFDDDMKVWNIGRLDNVLTRMLGCIDEDGEWIPQDPDADDIETDAKGKGKGKGKGKQKASAAAAVTGGRAMGNAKGKATNSNGKGKGKKQSSAAATMDEGSASAIAGVTTPYLYFGMWQATFSWHVEDMDLCSINYIHFGAPKQWYAIPQKDAKRFETAMETSFPSDAKRCKQFLRHKSFLVKPSVLKQIKPIKCVQHAGEIMLTFPFGYHSGYNLGFNCAESTNFALEDWVQLGIEAKVCECADRESQVAIDVRRLYEEAVKAEKMEAGGVEEVDEEEDDEYVPEGEASGDDDDDDDAGPAVPPRLAPKPTPVTITIPAPAPAPAAKERPKPMKKAVRTGAGPGFRTVAFASLDGGLGSPAAAAATAMAAKSSSSSSSLSPATKKKTTTKKISTAAAAAAAAGGEDSDSSAPERTKKKAKVETRSPAAKTANRRSTSVLSSPSQPASTIGAGEATIAAQRARDLIQFEQERSQLQLEISQLRIRCAEAEAGRAEAEAGWAEAEERIAMWERKVEELKRAAGAVSSEEEEEDGEAEAEEEEDGEEEGESSSTPAPEYESEEEEPEDDDGSSASAGEEKRLKKNADARRRWAENRSRKLAGLPIVSRRGKKTGA</sequence>
<dbReference type="PANTHER" id="PTHR10694:SF7">
    <property type="entry name" value="[HISTONE H3]-TRIMETHYL-L-LYSINE(9) DEMETHYLASE"/>
    <property type="match status" value="1"/>
</dbReference>
<feature type="compositionally biased region" description="Low complexity" evidence="1">
    <location>
        <begin position="780"/>
        <end position="802"/>
    </location>
</feature>
<evidence type="ECO:0000313" key="3">
    <source>
        <dbReference type="Proteomes" id="UP000836404"/>
    </source>
</evidence>
<evidence type="ECO:0000256" key="1">
    <source>
        <dbReference type="SAM" id="MobiDB-lite"/>
    </source>
</evidence>
<dbReference type="Pfam" id="PF02375">
    <property type="entry name" value="JmjN"/>
    <property type="match status" value="1"/>
</dbReference>
<feature type="compositionally biased region" description="Acidic residues" evidence="1">
    <location>
        <begin position="422"/>
        <end position="431"/>
    </location>
</feature>
<name>A0A9N8LIQ2_9BASI</name>
<feature type="compositionally biased region" description="Low complexity" evidence="1">
    <location>
        <begin position="8"/>
        <end position="18"/>
    </location>
</feature>
<dbReference type="GO" id="GO:0000785">
    <property type="term" value="C:chromatin"/>
    <property type="evidence" value="ECO:0007669"/>
    <property type="project" value="TreeGrafter"/>
</dbReference>
<proteinExistence type="predicted"/>
<dbReference type="InterPro" id="IPR003347">
    <property type="entry name" value="JmjC_dom"/>
</dbReference>
<feature type="region of interest" description="Disordered" evidence="1">
    <location>
        <begin position="657"/>
        <end position="844"/>
    </location>
</feature>
<feature type="region of interest" description="Disordered" evidence="1">
    <location>
        <begin position="906"/>
        <end position="1002"/>
    </location>
</feature>
<keyword evidence="3" id="KW-1185">Reference proteome</keyword>
<protein>
    <recommendedName>
        <fullName evidence="4">JmjC domain-containing protein</fullName>
    </recommendedName>
</protein>
<dbReference type="PROSITE" id="PS51183">
    <property type="entry name" value="JMJN"/>
    <property type="match status" value="1"/>
</dbReference>
<feature type="compositionally biased region" description="Low complexity" evidence="1">
    <location>
        <begin position="741"/>
        <end position="772"/>
    </location>
</feature>
<comment type="caution">
    <text evidence="2">The sequence shown here is derived from an EMBL/GenBank/DDBJ whole genome shotgun (WGS) entry which is preliminary data.</text>
</comment>
<organism evidence="2 3">
    <name type="scientific">Tilletia laevis</name>
    <dbReference type="NCBI Taxonomy" id="157183"/>
    <lineage>
        <taxon>Eukaryota</taxon>
        <taxon>Fungi</taxon>
        <taxon>Dikarya</taxon>
        <taxon>Basidiomycota</taxon>
        <taxon>Ustilaginomycotina</taxon>
        <taxon>Exobasidiomycetes</taxon>
        <taxon>Tilletiales</taxon>
        <taxon>Tilletiaceae</taxon>
        <taxon>Tilletia</taxon>
    </lineage>
</organism>
<feature type="compositionally biased region" description="Low complexity" evidence="1">
    <location>
        <begin position="269"/>
        <end position="305"/>
    </location>
</feature>
<feature type="compositionally biased region" description="Polar residues" evidence="1">
    <location>
        <begin position="823"/>
        <end position="837"/>
    </location>
</feature>
<dbReference type="OrthoDB" id="9547406at2759"/>
<feature type="compositionally biased region" description="Low complexity" evidence="1">
    <location>
        <begin position="447"/>
        <end position="472"/>
    </location>
</feature>
<dbReference type="GO" id="GO:0032454">
    <property type="term" value="F:histone H3K9 demethylase activity"/>
    <property type="evidence" value="ECO:0007669"/>
    <property type="project" value="TreeGrafter"/>
</dbReference>
<dbReference type="Proteomes" id="UP000836404">
    <property type="component" value="Unassembled WGS sequence"/>
</dbReference>
<dbReference type="PANTHER" id="PTHR10694">
    <property type="entry name" value="LYSINE-SPECIFIC DEMETHYLASE"/>
    <property type="match status" value="1"/>
</dbReference>
<dbReference type="Pfam" id="PF02373">
    <property type="entry name" value="JmjC"/>
    <property type="match status" value="1"/>
</dbReference>
<feature type="compositionally biased region" description="Pro residues" evidence="1">
    <location>
        <begin position="691"/>
        <end position="701"/>
    </location>
</feature>
<feature type="compositionally biased region" description="Acidic residues" evidence="1">
    <location>
        <begin position="660"/>
        <end position="688"/>
    </location>
</feature>
<dbReference type="AlphaFoldDB" id="A0A9N8LIQ2"/>
<dbReference type="SMART" id="SM00545">
    <property type="entry name" value="JmjN"/>
    <property type="match status" value="1"/>
</dbReference>
<evidence type="ECO:0008006" key="4">
    <source>
        <dbReference type="Google" id="ProtNLM"/>
    </source>
</evidence>
<dbReference type="GO" id="GO:0010468">
    <property type="term" value="P:regulation of gene expression"/>
    <property type="evidence" value="ECO:0007669"/>
    <property type="project" value="TreeGrafter"/>
</dbReference>
<feature type="region of interest" description="Disordered" evidence="1">
    <location>
        <begin position="422"/>
        <end position="483"/>
    </location>
</feature>
<dbReference type="Gene3D" id="2.60.120.650">
    <property type="entry name" value="Cupin"/>
    <property type="match status" value="2"/>
</dbReference>
<accession>A0A9N8LIQ2</accession>
<dbReference type="SUPFAM" id="SSF51197">
    <property type="entry name" value="Clavaminate synthase-like"/>
    <property type="match status" value="1"/>
</dbReference>
<feature type="region of interest" description="Disordered" evidence="1">
    <location>
        <begin position="1"/>
        <end position="22"/>
    </location>
</feature>
<feature type="region of interest" description="Disordered" evidence="1">
    <location>
        <begin position="191"/>
        <end position="305"/>
    </location>
</feature>